<evidence type="ECO:0000313" key="7">
    <source>
        <dbReference type="Proteomes" id="UP000639606"/>
    </source>
</evidence>
<keyword evidence="4" id="KW-0460">Magnesium</keyword>
<dbReference type="SUPFAM" id="SSF88723">
    <property type="entry name" value="PIN domain-like"/>
    <property type="match status" value="1"/>
</dbReference>
<accession>A0A918AHE1</accession>
<evidence type="ECO:0000259" key="5">
    <source>
        <dbReference type="Pfam" id="PF13470"/>
    </source>
</evidence>
<organism evidence="6 7">
    <name type="scientific">Saccharothrix coeruleofusca</name>
    <dbReference type="NCBI Taxonomy" id="33919"/>
    <lineage>
        <taxon>Bacteria</taxon>
        <taxon>Bacillati</taxon>
        <taxon>Actinomycetota</taxon>
        <taxon>Actinomycetes</taxon>
        <taxon>Pseudonocardiales</taxon>
        <taxon>Pseudonocardiaceae</taxon>
        <taxon>Saccharothrix</taxon>
    </lineage>
</organism>
<dbReference type="InterPro" id="IPR029060">
    <property type="entry name" value="PIN-like_dom_sf"/>
</dbReference>
<dbReference type="Proteomes" id="UP000639606">
    <property type="component" value="Unassembled WGS sequence"/>
</dbReference>
<dbReference type="AlphaFoldDB" id="A0A918AHE1"/>
<dbReference type="GO" id="GO:0004518">
    <property type="term" value="F:nuclease activity"/>
    <property type="evidence" value="ECO:0007669"/>
    <property type="project" value="UniProtKB-KW"/>
</dbReference>
<keyword evidence="3" id="KW-0378">Hydrolase</keyword>
<protein>
    <recommendedName>
        <fullName evidence="5">PIN domain-containing protein</fullName>
    </recommendedName>
</protein>
<keyword evidence="2" id="KW-0479">Metal-binding</keyword>
<evidence type="ECO:0000256" key="1">
    <source>
        <dbReference type="ARBA" id="ARBA00022722"/>
    </source>
</evidence>
<reference evidence="6" key="2">
    <citation type="submission" date="2020-09" db="EMBL/GenBank/DDBJ databases">
        <authorList>
            <person name="Sun Q."/>
            <person name="Ohkuma M."/>
        </authorList>
    </citation>
    <scope>NUCLEOTIDE SEQUENCE</scope>
    <source>
        <strain evidence="6">JCM 3313</strain>
    </source>
</reference>
<proteinExistence type="predicted"/>
<name>A0A918AHE1_9PSEU</name>
<evidence type="ECO:0000256" key="4">
    <source>
        <dbReference type="ARBA" id="ARBA00022842"/>
    </source>
</evidence>
<feature type="domain" description="PIN" evidence="5">
    <location>
        <begin position="3"/>
        <end position="109"/>
    </location>
</feature>
<keyword evidence="7" id="KW-1185">Reference proteome</keyword>
<dbReference type="InterPro" id="IPR002716">
    <property type="entry name" value="PIN_dom"/>
</dbReference>
<dbReference type="EMBL" id="BMRG01000001">
    <property type="protein sequence ID" value="GGP36934.1"/>
    <property type="molecule type" value="Genomic_DNA"/>
</dbReference>
<keyword evidence="1" id="KW-0540">Nuclease</keyword>
<evidence type="ECO:0000313" key="6">
    <source>
        <dbReference type="EMBL" id="GGP36934.1"/>
    </source>
</evidence>
<dbReference type="Pfam" id="PF13470">
    <property type="entry name" value="PIN_3"/>
    <property type="match status" value="1"/>
</dbReference>
<evidence type="ECO:0000256" key="3">
    <source>
        <dbReference type="ARBA" id="ARBA00022801"/>
    </source>
</evidence>
<reference evidence="6" key="1">
    <citation type="journal article" date="2014" name="Int. J. Syst. Evol. Microbiol.">
        <title>Complete genome sequence of Corynebacterium casei LMG S-19264T (=DSM 44701T), isolated from a smear-ripened cheese.</title>
        <authorList>
            <consortium name="US DOE Joint Genome Institute (JGI-PGF)"/>
            <person name="Walter F."/>
            <person name="Albersmeier A."/>
            <person name="Kalinowski J."/>
            <person name="Ruckert C."/>
        </authorList>
    </citation>
    <scope>NUCLEOTIDE SEQUENCE</scope>
    <source>
        <strain evidence="6">JCM 3313</strain>
    </source>
</reference>
<gene>
    <name evidence="6" type="ORF">GCM10010185_05210</name>
</gene>
<comment type="caution">
    <text evidence="6">The sequence shown here is derived from an EMBL/GenBank/DDBJ whole genome shotgun (WGS) entry which is preliminary data.</text>
</comment>
<evidence type="ECO:0000256" key="2">
    <source>
        <dbReference type="ARBA" id="ARBA00022723"/>
    </source>
</evidence>
<sequence length="201" mass="22387">MFVDANVLYSRTLRDWLALLQLESAEEIYTVYWTEDVLAEVIYRLRRRHPTWSGAKITSVRDLIAKTFEGGRVDDFTIDGSFFGKDGDDQHVHAAAVACQADIVLTGDNGFFATGCDADARPYEVYKPDDFFMLVDDSAPHLVQRVTREQTLYWVRKGGRADLAGKLVEAGCLRFAERVRAHQGRLSLPGQVGNPVSTGGA</sequence>
<dbReference type="GO" id="GO:0046872">
    <property type="term" value="F:metal ion binding"/>
    <property type="evidence" value="ECO:0007669"/>
    <property type="project" value="UniProtKB-KW"/>
</dbReference>
<dbReference type="GO" id="GO:0016787">
    <property type="term" value="F:hydrolase activity"/>
    <property type="evidence" value="ECO:0007669"/>
    <property type="project" value="UniProtKB-KW"/>
</dbReference>